<evidence type="ECO:0000256" key="8">
    <source>
        <dbReference type="ARBA" id="ARBA00023152"/>
    </source>
</evidence>
<evidence type="ECO:0000256" key="1">
    <source>
        <dbReference type="ARBA" id="ARBA00004921"/>
    </source>
</evidence>
<dbReference type="GO" id="GO:0006006">
    <property type="term" value="P:glucose metabolic process"/>
    <property type="evidence" value="ECO:0007669"/>
    <property type="project" value="TreeGrafter"/>
</dbReference>
<dbReference type="GO" id="GO:0008865">
    <property type="term" value="F:fructokinase activity"/>
    <property type="evidence" value="ECO:0007669"/>
    <property type="project" value="TreeGrafter"/>
</dbReference>
<evidence type="ECO:0000313" key="13">
    <source>
        <dbReference type="Proteomes" id="UP000324575"/>
    </source>
</evidence>
<keyword evidence="8" id="KW-0324">Glycolysis</keyword>
<dbReference type="GO" id="GO:0005524">
    <property type="term" value="F:ATP binding"/>
    <property type="evidence" value="ECO:0007669"/>
    <property type="project" value="UniProtKB-KW"/>
</dbReference>
<comment type="pathway">
    <text evidence="1">Carbohydrate degradation.</text>
</comment>
<dbReference type="InterPro" id="IPR001312">
    <property type="entry name" value="Hexokinase"/>
</dbReference>
<dbReference type="Gene3D" id="3.30.420.40">
    <property type="match status" value="1"/>
</dbReference>
<dbReference type="EC" id="2.7.1.1" evidence="12"/>
<reference evidence="12 13" key="1">
    <citation type="submission" date="2019-03" db="EMBL/GenBank/DDBJ databases">
        <title>Single cell metagenomics reveals metabolic interactions within the superorganism composed of flagellate Streblomastix strix and complex community of Bacteroidetes bacteria on its surface.</title>
        <authorList>
            <person name="Treitli S.C."/>
            <person name="Kolisko M."/>
            <person name="Husnik F."/>
            <person name="Keeling P."/>
            <person name="Hampl V."/>
        </authorList>
    </citation>
    <scope>NUCLEOTIDE SEQUENCE [LARGE SCALE GENOMIC DNA]</scope>
    <source>
        <strain evidence="12">St1</strain>
    </source>
</reference>
<dbReference type="Gene3D" id="3.40.367.20">
    <property type="match status" value="2"/>
</dbReference>
<evidence type="ECO:0000259" key="11">
    <source>
        <dbReference type="Pfam" id="PF03727"/>
    </source>
</evidence>
<evidence type="ECO:0000259" key="10">
    <source>
        <dbReference type="Pfam" id="PF00349"/>
    </source>
</evidence>
<sequence>MKTNIFNMTLSQYKEIARDLGNKINAGLKEDGKEIACLPTYINPGKDFEGKVLALDWGGTNFRASIVQFKKGEEPEILENLKKPLSAKETAGFAQNDLFNAMADLIAQLKELDPQVTHIGYCFSYPAESTLGGDAVLLRWTKEIYIPEMLDKQVGRPLMEYLNTYPGMKEKTQFQTIKVVNDTIACLFAGLAQPGYDSYIGLIVGTGTNMAALIHKDQIEKLNKSYSGGDLIPVNLESGNLVPSLLSGTMVGQYMTEIDKKVDEYSNNHGSQLFEKAISGGYLGSIFCNTFPEIALESKFDGEKLTNIMSFPAIYKEEYVAVARSIYDRSAKLVAASLAGLVLVLADYNGTKQSYNKNIANICLAADGSLFWSEDKNGADYNQLVSDHLHNYLAAFGLNHIHVYTSRLNDANLIGSAIAALS</sequence>
<keyword evidence="7" id="KW-0067">ATP-binding</keyword>
<evidence type="ECO:0000256" key="3">
    <source>
        <dbReference type="ARBA" id="ARBA00009225"/>
    </source>
</evidence>
<dbReference type="InterPro" id="IPR022673">
    <property type="entry name" value="Hexokinase_C"/>
</dbReference>
<dbReference type="GO" id="GO:0006096">
    <property type="term" value="P:glycolytic process"/>
    <property type="evidence" value="ECO:0007669"/>
    <property type="project" value="UniProtKB-UniPathway"/>
</dbReference>
<dbReference type="InterPro" id="IPR043129">
    <property type="entry name" value="ATPase_NBD"/>
</dbReference>
<evidence type="ECO:0000256" key="4">
    <source>
        <dbReference type="ARBA" id="ARBA00022679"/>
    </source>
</evidence>
<comment type="caution">
    <text evidence="12">The sequence shown here is derived from an EMBL/GenBank/DDBJ whole genome shotgun (WGS) entry which is preliminary data.</text>
</comment>
<dbReference type="GO" id="GO:0005536">
    <property type="term" value="F:D-glucose binding"/>
    <property type="evidence" value="ECO:0007669"/>
    <property type="project" value="InterPro"/>
</dbReference>
<dbReference type="PROSITE" id="PS51748">
    <property type="entry name" value="HEXOKINASE_2"/>
    <property type="match status" value="1"/>
</dbReference>
<dbReference type="Pfam" id="PF00349">
    <property type="entry name" value="Hexokinase_1"/>
    <property type="match status" value="1"/>
</dbReference>
<feature type="domain" description="Hexokinase N-terminal" evidence="10">
    <location>
        <begin position="6"/>
        <end position="189"/>
    </location>
</feature>
<keyword evidence="4 12" id="KW-0808">Transferase</keyword>
<dbReference type="PANTHER" id="PTHR19443">
    <property type="entry name" value="HEXOKINASE"/>
    <property type="match status" value="1"/>
</dbReference>
<feature type="domain" description="Hexokinase C-terminal" evidence="11">
    <location>
        <begin position="200"/>
        <end position="297"/>
    </location>
</feature>
<dbReference type="UniPathway" id="UPA00109">
    <property type="reaction ID" value="UER00180"/>
</dbReference>
<gene>
    <name evidence="12" type="ORF">EZS26_001116</name>
</gene>
<organism evidence="12 13">
    <name type="scientific">Candidatus Ordinivivax streblomastigis</name>
    <dbReference type="NCBI Taxonomy" id="2540710"/>
    <lineage>
        <taxon>Bacteria</taxon>
        <taxon>Pseudomonadati</taxon>
        <taxon>Bacteroidota</taxon>
        <taxon>Bacteroidia</taxon>
        <taxon>Bacteroidales</taxon>
        <taxon>Candidatus Ordinivivax</taxon>
    </lineage>
</organism>
<protein>
    <submittedName>
        <fullName evidence="12">Hexokinase</fullName>
        <ecNumber evidence="12">2.7.1.1</ecNumber>
    </submittedName>
</protein>
<evidence type="ECO:0000256" key="6">
    <source>
        <dbReference type="ARBA" id="ARBA00022777"/>
    </source>
</evidence>
<dbReference type="CDD" id="cd24000">
    <property type="entry name" value="ASKHA_NBD_HK"/>
    <property type="match status" value="1"/>
</dbReference>
<evidence type="ECO:0000256" key="7">
    <source>
        <dbReference type="ARBA" id="ARBA00022840"/>
    </source>
</evidence>
<accession>A0A5M8P2C2</accession>
<dbReference type="SUPFAM" id="SSF53067">
    <property type="entry name" value="Actin-like ATPase domain"/>
    <property type="match status" value="2"/>
</dbReference>
<comment type="similarity">
    <text evidence="3">Belongs to the hexokinase family.</text>
</comment>
<dbReference type="GO" id="GO:0001678">
    <property type="term" value="P:intracellular glucose homeostasis"/>
    <property type="evidence" value="ECO:0007669"/>
    <property type="project" value="InterPro"/>
</dbReference>
<dbReference type="Pfam" id="PF03727">
    <property type="entry name" value="Hexokinase_2"/>
    <property type="match status" value="1"/>
</dbReference>
<dbReference type="PANTHER" id="PTHR19443:SF16">
    <property type="entry name" value="HEXOKINASE TYPE 1-RELATED"/>
    <property type="match status" value="1"/>
</dbReference>
<proteinExistence type="inferred from homology"/>
<comment type="pathway">
    <text evidence="2">Carbohydrate metabolism.</text>
</comment>
<keyword evidence="6 12" id="KW-0418">Kinase</keyword>
<keyword evidence="5" id="KW-0547">Nucleotide-binding</keyword>
<name>A0A5M8P2C2_9BACT</name>
<evidence type="ECO:0000256" key="9">
    <source>
        <dbReference type="ARBA" id="ARBA00047905"/>
    </source>
</evidence>
<comment type="catalytic activity">
    <reaction evidence="9">
        <text>D-fructose + ATP = D-fructose 6-phosphate + ADP + H(+)</text>
        <dbReference type="Rhea" id="RHEA:16125"/>
        <dbReference type="ChEBI" id="CHEBI:15378"/>
        <dbReference type="ChEBI" id="CHEBI:30616"/>
        <dbReference type="ChEBI" id="CHEBI:37721"/>
        <dbReference type="ChEBI" id="CHEBI:61527"/>
        <dbReference type="ChEBI" id="CHEBI:456216"/>
        <dbReference type="EC" id="2.7.1.1"/>
    </reaction>
    <physiologicalReaction direction="left-to-right" evidence="9">
        <dbReference type="Rhea" id="RHEA:16126"/>
    </physiologicalReaction>
</comment>
<dbReference type="PRINTS" id="PR00475">
    <property type="entry name" value="HEXOKINASE"/>
</dbReference>
<evidence type="ECO:0000256" key="5">
    <source>
        <dbReference type="ARBA" id="ARBA00022741"/>
    </source>
</evidence>
<evidence type="ECO:0000256" key="2">
    <source>
        <dbReference type="ARBA" id="ARBA00005007"/>
    </source>
</evidence>
<dbReference type="AlphaFoldDB" id="A0A5M8P2C2"/>
<evidence type="ECO:0000313" key="12">
    <source>
        <dbReference type="EMBL" id="KAA6302609.1"/>
    </source>
</evidence>
<dbReference type="GO" id="GO:0004340">
    <property type="term" value="F:glucokinase activity"/>
    <property type="evidence" value="ECO:0007669"/>
    <property type="project" value="TreeGrafter"/>
</dbReference>
<dbReference type="EMBL" id="SNRX01000006">
    <property type="protein sequence ID" value="KAA6302609.1"/>
    <property type="molecule type" value="Genomic_DNA"/>
</dbReference>
<dbReference type="Proteomes" id="UP000324575">
    <property type="component" value="Unassembled WGS sequence"/>
</dbReference>
<dbReference type="InterPro" id="IPR022672">
    <property type="entry name" value="Hexokinase_N"/>
</dbReference>